<name>A0ABT6HZB6_9ACTN</name>
<protein>
    <submittedName>
        <fullName evidence="3">GNAT family N-acetyltransferase</fullName>
    </submittedName>
</protein>
<dbReference type="InterPro" id="IPR050769">
    <property type="entry name" value="NAT_camello-type"/>
</dbReference>
<reference evidence="3 4" key="1">
    <citation type="submission" date="2023-04" db="EMBL/GenBank/DDBJ databases">
        <title>Streptomyces chengmaiensis sp. nov. isolated from the stem of mangrove plant in Hainan.</title>
        <authorList>
            <person name="Huang X."/>
            <person name="Zhou S."/>
            <person name="Chu X."/>
            <person name="Xie Y."/>
            <person name="Lin Y."/>
        </authorList>
    </citation>
    <scope>NUCLEOTIDE SEQUENCE [LARGE SCALE GENOMIC DNA]</scope>
    <source>
        <strain evidence="3 4">HNM0663</strain>
    </source>
</reference>
<dbReference type="InterPro" id="IPR016181">
    <property type="entry name" value="Acyl_CoA_acyltransferase"/>
</dbReference>
<dbReference type="RefSeq" id="WP_279932365.1">
    <property type="nucleotide sequence ID" value="NZ_JARWBG010000058.1"/>
</dbReference>
<dbReference type="PANTHER" id="PTHR13947">
    <property type="entry name" value="GNAT FAMILY N-ACETYLTRANSFERASE"/>
    <property type="match status" value="1"/>
</dbReference>
<dbReference type="Pfam" id="PF00583">
    <property type="entry name" value="Acetyltransf_1"/>
    <property type="match status" value="1"/>
</dbReference>
<comment type="caution">
    <text evidence="3">The sequence shown here is derived from an EMBL/GenBank/DDBJ whole genome shotgun (WGS) entry which is preliminary data.</text>
</comment>
<sequence>MVDAERSAIIRPRRESDIPRAALALVQTHHRDGYPVEGVNAPEQWLTSPPALNAWVADLNGEIVGHVAINHPTEGDAAVSLWKHSGEDDKAQAAVLARLFVAPQARGIGLGKLLVDAATEYAETKRLRLVLDVMTKDKAAIRLYERLGWSRLGEVVHTFGEGQQTPAVCYVSPPN</sequence>
<dbReference type="Proteomes" id="UP001223144">
    <property type="component" value="Unassembled WGS sequence"/>
</dbReference>
<keyword evidence="4" id="KW-1185">Reference proteome</keyword>
<dbReference type="Gene3D" id="3.40.630.30">
    <property type="match status" value="1"/>
</dbReference>
<keyword evidence="1" id="KW-0808">Transferase</keyword>
<feature type="domain" description="N-acetyltransferase" evidence="2">
    <location>
        <begin position="8"/>
        <end position="175"/>
    </location>
</feature>
<evidence type="ECO:0000259" key="2">
    <source>
        <dbReference type="PROSITE" id="PS51186"/>
    </source>
</evidence>
<dbReference type="PANTHER" id="PTHR13947:SF37">
    <property type="entry name" value="LD18367P"/>
    <property type="match status" value="1"/>
</dbReference>
<evidence type="ECO:0000313" key="4">
    <source>
        <dbReference type="Proteomes" id="UP001223144"/>
    </source>
</evidence>
<gene>
    <name evidence="3" type="ORF">QCN29_31065</name>
</gene>
<dbReference type="CDD" id="cd04301">
    <property type="entry name" value="NAT_SF"/>
    <property type="match status" value="1"/>
</dbReference>
<evidence type="ECO:0000313" key="3">
    <source>
        <dbReference type="EMBL" id="MDH2393139.1"/>
    </source>
</evidence>
<proteinExistence type="predicted"/>
<dbReference type="InterPro" id="IPR000182">
    <property type="entry name" value="GNAT_dom"/>
</dbReference>
<dbReference type="PROSITE" id="PS51186">
    <property type="entry name" value="GNAT"/>
    <property type="match status" value="1"/>
</dbReference>
<organism evidence="3 4">
    <name type="scientific">Streptomyces chengmaiensis</name>
    <dbReference type="NCBI Taxonomy" id="3040919"/>
    <lineage>
        <taxon>Bacteria</taxon>
        <taxon>Bacillati</taxon>
        <taxon>Actinomycetota</taxon>
        <taxon>Actinomycetes</taxon>
        <taxon>Kitasatosporales</taxon>
        <taxon>Streptomycetaceae</taxon>
        <taxon>Streptomyces</taxon>
    </lineage>
</organism>
<accession>A0ABT6HZB6</accession>
<evidence type="ECO:0000256" key="1">
    <source>
        <dbReference type="ARBA" id="ARBA00022679"/>
    </source>
</evidence>
<dbReference type="EMBL" id="JARWBG010000058">
    <property type="protein sequence ID" value="MDH2393139.1"/>
    <property type="molecule type" value="Genomic_DNA"/>
</dbReference>
<dbReference type="SUPFAM" id="SSF55729">
    <property type="entry name" value="Acyl-CoA N-acyltransferases (Nat)"/>
    <property type="match status" value="1"/>
</dbReference>